<dbReference type="GO" id="GO:0016787">
    <property type="term" value="F:hydrolase activity"/>
    <property type="evidence" value="ECO:0007669"/>
    <property type="project" value="UniProtKB-KW"/>
</dbReference>
<dbReference type="AlphaFoldDB" id="A0A3A8QAS6"/>
<proteinExistence type="predicted"/>
<keyword evidence="1" id="KW-0472">Membrane</keyword>
<keyword evidence="1" id="KW-1133">Transmembrane helix</keyword>
<feature type="transmembrane region" description="Helical" evidence="1">
    <location>
        <begin position="147"/>
        <end position="167"/>
    </location>
</feature>
<protein>
    <submittedName>
        <fullName evidence="2">Metal-dependent hydrolase</fullName>
    </submittedName>
</protein>
<evidence type="ECO:0000313" key="3">
    <source>
        <dbReference type="Proteomes" id="UP000272888"/>
    </source>
</evidence>
<dbReference type="Pfam" id="PF04307">
    <property type="entry name" value="YdjM"/>
    <property type="match status" value="1"/>
</dbReference>
<evidence type="ECO:0000256" key="1">
    <source>
        <dbReference type="SAM" id="Phobius"/>
    </source>
</evidence>
<reference evidence="3" key="1">
    <citation type="submission" date="2018-09" db="EMBL/GenBank/DDBJ databases">
        <authorList>
            <person name="Livingstone P.G."/>
            <person name="Whitworth D.E."/>
        </authorList>
    </citation>
    <scope>NUCLEOTIDE SEQUENCE [LARGE SCALE GENOMIC DNA]</scope>
    <source>
        <strain evidence="3">CA051B</strain>
    </source>
</reference>
<keyword evidence="3" id="KW-1185">Reference proteome</keyword>
<keyword evidence="2" id="KW-0378">Hydrolase</keyword>
<gene>
    <name evidence="2" type="ORF">D7V93_07055</name>
</gene>
<dbReference type="InterPro" id="IPR007404">
    <property type="entry name" value="YdjM-like"/>
</dbReference>
<sequence length="178" mass="19134">MASIGHVAVGMAAARAWVGNDASRARLVRVMLAFSALSMLPDADVIAFPLGIPYSAPWGHRGATHSFVFALWLTAVIVAIARRAGAPPLRTFVCVALVAVSHGLLDILTDGGLGCALLWPFSNARIFAPVTPIPVAPIGAYMFSGRGLYVVMFELLFFAPFFLYATFPRKKRLVESTR</sequence>
<dbReference type="PANTHER" id="PTHR35531:SF1">
    <property type="entry name" value="INNER MEMBRANE PROTEIN YBCI-RELATED"/>
    <property type="match status" value="1"/>
</dbReference>
<name>A0A3A8QAS6_9BACT</name>
<comment type="caution">
    <text evidence="2">The sequence shown here is derived from an EMBL/GenBank/DDBJ whole genome shotgun (WGS) entry which is preliminary data.</text>
</comment>
<evidence type="ECO:0000313" key="2">
    <source>
        <dbReference type="EMBL" id="RKH64681.1"/>
    </source>
</evidence>
<keyword evidence="1" id="KW-0812">Transmembrane</keyword>
<organism evidence="2 3">
    <name type="scientific">Corallococcus llansteffanensis</name>
    <dbReference type="NCBI Taxonomy" id="2316731"/>
    <lineage>
        <taxon>Bacteria</taxon>
        <taxon>Pseudomonadati</taxon>
        <taxon>Myxococcota</taxon>
        <taxon>Myxococcia</taxon>
        <taxon>Myxococcales</taxon>
        <taxon>Cystobacterineae</taxon>
        <taxon>Myxococcaceae</taxon>
        <taxon>Corallococcus</taxon>
    </lineage>
</organism>
<feature type="transmembrane region" description="Helical" evidence="1">
    <location>
        <begin position="30"/>
        <end position="50"/>
    </location>
</feature>
<dbReference type="EMBL" id="RAWB01000047">
    <property type="protein sequence ID" value="RKH64681.1"/>
    <property type="molecule type" value="Genomic_DNA"/>
</dbReference>
<feature type="transmembrane region" description="Helical" evidence="1">
    <location>
        <begin position="62"/>
        <end position="81"/>
    </location>
</feature>
<feature type="transmembrane region" description="Helical" evidence="1">
    <location>
        <begin position="93"/>
        <end position="119"/>
    </location>
</feature>
<dbReference type="RefSeq" id="WP_120642642.1">
    <property type="nucleotide sequence ID" value="NZ_RAWB01000047.1"/>
</dbReference>
<dbReference type="PANTHER" id="PTHR35531">
    <property type="entry name" value="INNER MEMBRANE PROTEIN YBCI-RELATED"/>
    <property type="match status" value="1"/>
</dbReference>
<accession>A0A3A8QAS6</accession>
<dbReference type="Proteomes" id="UP000272888">
    <property type="component" value="Unassembled WGS sequence"/>
</dbReference>